<dbReference type="GO" id="GO:0003700">
    <property type="term" value="F:DNA-binding transcription factor activity"/>
    <property type="evidence" value="ECO:0007669"/>
    <property type="project" value="TreeGrafter"/>
</dbReference>
<proteinExistence type="predicted"/>
<keyword evidence="2" id="KW-0238">DNA-binding</keyword>
<evidence type="ECO:0000259" key="5">
    <source>
        <dbReference type="PROSITE" id="PS51077"/>
    </source>
</evidence>
<feature type="region of interest" description="Disordered" evidence="4">
    <location>
        <begin position="1"/>
        <end position="20"/>
    </location>
</feature>
<dbReference type="PANTHER" id="PTHR30136:SF24">
    <property type="entry name" value="HTH-TYPE TRANSCRIPTIONAL REPRESSOR ALLR"/>
    <property type="match status" value="1"/>
</dbReference>
<evidence type="ECO:0000256" key="3">
    <source>
        <dbReference type="ARBA" id="ARBA00023163"/>
    </source>
</evidence>
<dbReference type="InterPro" id="IPR036390">
    <property type="entry name" value="WH_DNA-bd_sf"/>
</dbReference>
<dbReference type="AlphaFoldDB" id="A0A3Q9V096"/>
<accession>A0A3Q9V096</accession>
<dbReference type="SUPFAM" id="SSF46785">
    <property type="entry name" value="Winged helix' DNA-binding domain"/>
    <property type="match status" value="1"/>
</dbReference>
<evidence type="ECO:0000256" key="1">
    <source>
        <dbReference type="ARBA" id="ARBA00023015"/>
    </source>
</evidence>
<dbReference type="Gene3D" id="1.10.10.10">
    <property type="entry name" value="Winged helix-like DNA-binding domain superfamily/Winged helix DNA-binding domain"/>
    <property type="match status" value="1"/>
</dbReference>
<dbReference type="Gene3D" id="3.30.450.40">
    <property type="match status" value="1"/>
</dbReference>
<keyword evidence="3" id="KW-0804">Transcription</keyword>
<dbReference type="InterPro" id="IPR036388">
    <property type="entry name" value="WH-like_DNA-bd_sf"/>
</dbReference>
<keyword evidence="1" id="KW-0805">Transcription regulation</keyword>
<dbReference type="EMBL" id="CP028137">
    <property type="protein sequence ID" value="AZZ53292.1"/>
    <property type="molecule type" value="Genomic_DNA"/>
</dbReference>
<dbReference type="Pfam" id="PF01614">
    <property type="entry name" value="IclR_C"/>
    <property type="match status" value="1"/>
</dbReference>
<evidence type="ECO:0000259" key="6">
    <source>
        <dbReference type="PROSITE" id="PS51078"/>
    </source>
</evidence>
<feature type="domain" description="IclR-ED" evidence="6">
    <location>
        <begin position="82"/>
        <end position="267"/>
    </location>
</feature>
<dbReference type="InterPro" id="IPR050707">
    <property type="entry name" value="HTH_MetabolicPath_Reg"/>
</dbReference>
<evidence type="ECO:0000256" key="4">
    <source>
        <dbReference type="SAM" id="MobiDB-lite"/>
    </source>
</evidence>
<feature type="domain" description="HTH iclR-type" evidence="5">
    <location>
        <begin position="20"/>
        <end position="81"/>
    </location>
</feature>
<dbReference type="InterPro" id="IPR005471">
    <property type="entry name" value="Tscrpt_reg_IclR_N"/>
</dbReference>
<protein>
    <submittedName>
        <fullName evidence="7">IclR family transcriptional regulator</fullName>
    </submittedName>
</protein>
<dbReference type="SUPFAM" id="SSF55781">
    <property type="entry name" value="GAF domain-like"/>
    <property type="match status" value="1"/>
</dbReference>
<dbReference type="InterPro" id="IPR014757">
    <property type="entry name" value="Tscrpt_reg_IclR_C"/>
</dbReference>
<dbReference type="KEGG" id="rfs:C1I64_15470"/>
<evidence type="ECO:0000313" key="8">
    <source>
        <dbReference type="Proteomes" id="UP000285317"/>
    </source>
</evidence>
<reference evidence="7 8" key="1">
    <citation type="submission" date="2018-03" db="EMBL/GenBank/DDBJ databases">
        <title>Bacteriophage NCPPB3778 and a type I-E CRISPR drive the evolution of the US Biological Select Agent, Rathayibacter toxicus.</title>
        <authorList>
            <person name="Davis E.W.II."/>
            <person name="Tabima J.F."/>
            <person name="Weisberg A.J."/>
            <person name="Dantas Lopes L."/>
            <person name="Wiseman M.S."/>
            <person name="Wiseman M.S."/>
            <person name="Pupko T."/>
            <person name="Belcher M.S."/>
            <person name="Sechler A.J."/>
            <person name="Tancos M.A."/>
            <person name="Schroeder B.K."/>
            <person name="Murray T.D."/>
            <person name="Luster D.G."/>
            <person name="Schneider W.L."/>
            <person name="Rogers E."/>
            <person name="Andreote F.D."/>
            <person name="Grunwald N.J."/>
            <person name="Putnam M.L."/>
            <person name="Chang J.H."/>
        </authorList>
    </citation>
    <scope>NUCLEOTIDE SEQUENCE [LARGE SCALE GENOMIC DNA]</scope>
    <source>
        <strain evidence="7 8">DSM 15932</strain>
    </source>
</reference>
<dbReference type="GO" id="GO:0045892">
    <property type="term" value="P:negative regulation of DNA-templated transcription"/>
    <property type="evidence" value="ECO:0007669"/>
    <property type="project" value="TreeGrafter"/>
</dbReference>
<dbReference type="Proteomes" id="UP000285317">
    <property type="component" value="Chromosome"/>
</dbReference>
<evidence type="ECO:0000313" key="7">
    <source>
        <dbReference type="EMBL" id="AZZ53292.1"/>
    </source>
</evidence>
<dbReference type="SMART" id="SM00346">
    <property type="entry name" value="HTH_ICLR"/>
    <property type="match status" value="1"/>
</dbReference>
<sequence length="272" mass="28913">MARSGTSADGPADAEKGSGAPAVERSVRILDYLAEAGGQPRTLTDIARELGIAKSSTSNLCAALEDGRLVRRVGSGYLLGRRTVELGSSYLAGFDSVREFYRLCEDSPVLSRRLVQIALLDGTRVLYLAVHEGRERFALSASVGDRYPASATAVGTALLAGLTDAELEARFADDRDLVVFTDRSTSSLAGLLEKVRRARERGYAVDDGELHPSVVGLAVAIPSPERADLSLAIGVSLVRPRTAEEDRAPVVEALRQAARTLGRPRLGPEPSA</sequence>
<dbReference type="PROSITE" id="PS51078">
    <property type="entry name" value="ICLR_ED"/>
    <property type="match status" value="1"/>
</dbReference>
<organism evidence="7 8">
    <name type="scientific">Rathayibacter festucae DSM 15932</name>
    <dbReference type="NCBI Taxonomy" id="1328866"/>
    <lineage>
        <taxon>Bacteria</taxon>
        <taxon>Bacillati</taxon>
        <taxon>Actinomycetota</taxon>
        <taxon>Actinomycetes</taxon>
        <taxon>Micrococcales</taxon>
        <taxon>Microbacteriaceae</taxon>
        <taxon>Rathayibacter</taxon>
    </lineage>
</organism>
<dbReference type="PROSITE" id="PS51077">
    <property type="entry name" value="HTH_ICLR"/>
    <property type="match status" value="1"/>
</dbReference>
<dbReference type="Pfam" id="PF09339">
    <property type="entry name" value="HTH_IclR"/>
    <property type="match status" value="1"/>
</dbReference>
<dbReference type="InterPro" id="IPR029016">
    <property type="entry name" value="GAF-like_dom_sf"/>
</dbReference>
<gene>
    <name evidence="7" type="ORF">C1I64_15470</name>
</gene>
<dbReference type="GO" id="GO:0003677">
    <property type="term" value="F:DNA binding"/>
    <property type="evidence" value="ECO:0007669"/>
    <property type="project" value="UniProtKB-KW"/>
</dbReference>
<evidence type="ECO:0000256" key="2">
    <source>
        <dbReference type="ARBA" id="ARBA00023125"/>
    </source>
</evidence>
<dbReference type="PANTHER" id="PTHR30136">
    <property type="entry name" value="HELIX-TURN-HELIX TRANSCRIPTIONAL REGULATOR, ICLR FAMILY"/>
    <property type="match status" value="1"/>
</dbReference>
<name>A0A3Q9V096_9MICO</name>
<dbReference type="RefSeq" id="WP_127887817.1">
    <property type="nucleotide sequence ID" value="NZ_CP028137.1"/>
</dbReference>